<dbReference type="InterPro" id="IPR004424">
    <property type="entry name" value="IspE"/>
</dbReference>
<dbReference type="InterPro" id="IPR036554">
    <property type="entry name" value="GHMP_kinase_C_sf"/>
</dbReference>
<evidence type="ECO:0000313" key="5">
    <source>
        <dbReference type="EMBL" id="CAB4590806.1"/>
    </source>
</evidence>
<dbReference type="EMBL" id="CAEZVV010000010">
    <property type="protein sequence ID" value="CAB4637143.1"/>
    <property type="molecule type" value="Genomic_DNA"/>
</dbReference>
<dbReference type="EMBL" id="CAEZTR010000168">
    <property type="protein sequence ID" value="CAB4590806.1"/>
    <property type="molecule type" value="Genomic_DNA"/>
</dbReference>
<keyword evidence="2" id="KW-0808">Transferase</keyword>
<keyword evidence="3" id="KW-0067">ATP-binding</keyword>
<keyword evidence="2" id="KW-0418">Kinase</keyword>
<evidence type="ECO:0000256" key="1">
    <source>
        <dbReference type="ARBA" id="ARBA00022741"/>
    </source>
</evidence>
<dbReference type="PANTHER" id="PTHR43527">
    <property type="entry name" value="4-DIPHOSPHOCYTIDYL-2-C-METHYL-D-ERYTHRITOL KINASE, CHLOROPLASTIC"/>
    <property type="match status" value="1"/>
</dbReference>
<evidence type="ECO:0000313" key="6">
    <source>
        <dbReference type="EMBL" id="CAB4637143.1"/>
    </source>
</evidence>
<dbReference type="InterPro" id="IPR020568">
    <property type="entry name" value="Ribosomal_Su5_D2-typ_SF"/>
</dbReference>
<dbReference type="Gene3D" id="3.30.230.10">
    <property type="match status" value="1"/>
</dbReference>
<dbReference type="HAMAP" id="MF_00061">
    <property type="entry name" value="IspE"/>
    <property type="match status" value="1"/>
</dbReference>
<gene>
    <name evidence="4" type="ORF">UFOPK1495_00224</name>
    <name evidence="5" type="ORF">UFOPK1711_01809</name>
    <name evidence="6" type="ORF">UFOPK2143_00319</name>
</gene>
<protein>
    <submittedName>
        <fullName evidence="5">Unannotated protein</fullName>
    </submittedName>
</protein>
<dbReference type="GO" id="GO:0050515">
    <property type="term" value="F:4-(cytidine 5'-diphospho)-2-C-methyl-D-erythritol kinase activity"/>
    <property type="evidence" value="ECO:0007669"/>
    <property type="project" value="InterPro"/>
</dbReference>
<keyword evidence="1" id="KW-0547">Nucleotide-binding</keyword>
<evidence type="ECO:0000256" key="3">
    <source>
        <dbReference type="ARBA" id="ARBA00022840"/>
    </source>
</evidence>
<proteinExistence type="inferred from homology"/>
<reference evidence="5" key="1">
    <citation type="submission" date="2020-05" db="EMBL/GenBank/DDBJ databases">
        <authorList>
            <person name="Chiriac C."/>
            <person name="Salcher M."/>
            <person name="Ghai R."/>
            <person name="Kavagutti S V."/>
        </authorList>
    </citation>
    <scope>NUCLEOTIDE SEQUENCE</scope>
</reference>
<sequence>MGDVPAESVRLFAPAKLTTSLRVVGVRDDGYHLIDAEMVSLDFGDSLFVDCESAGPSSVTFADGDGNIIDLGGDDLVTRALAMVGSDAVVRVEKSIAAGAGLGGGSADAAAILHWAGMTDPTQAVLLGADVAFCLSGGRARVQGIGEQIEPLPFEERTFTLLTPPVMCSTPAVYKAWDELGGPLGDHGNDLEPAALEVAPELVRWRDELAEASGLRPRLAGSGSTWFVEGAFPGAGRVVAQTSPAR</sequence>
<dbReference type="GO" id="GO:0016114">
    <property type="term" value="P:terpenoid biosynthetic process"/>
    <property type="evidence" value="ECO:0007669"/>
    <property type="project" value="InterPro"/>
</dbReference>
<dbReference type="SUPFAM" id="SSF54211">
    <property type="entry name" value="Ribosomal protein S5 domain 2-like"/>
    <property type="match status" value="1"/>
</dbReference>
<dbReference type="SUPFAM" id="SSF55060">
    <property type="entry name" value="GHMP Kinase, C-terminal domain"/>
    <property type="match status" value="1"/>
</dbReference>
<dbReference type="Gene3D" id="3.30.70.890">
    <property type="entry name" value="GHMP kinase, C-terminal domain"/>
    <property type="match status" value="1"/>
</dbReference>
<evidence type="ECO:0000313" key="4">
    <source>
        <dbReference type="EMBL" id="CAB4541495.1"/>
    </source>
</evidence>
<dbReference type="PANTHER" id="PTHR43527:SF2">
    <property type="entry name" value="4-DIPHOSPHOCYTIDYL-2-C-METHYL-D-ERYTHRITOL KINASE, CHLOROPLASTIC"/>
    <property type="match status" value="1"/>
</dbReference>
<dbReference type="AlphaFoldDB" id="A0A6J6FP12"/>
<dbReference type="EMBL" id="CAEZSU010000014">
    <property type="protein sequence ID" value="CAB4541495.1"/>
    <property type="molecule type" value="Genomic_DNA"/>
</dbReference>
<dbReference type="GO" id="GO:0005524">
    <property type="term" value="F:ATP binding"/>
    <property type="evidence" value="ECO:0007669"/>
    <property type="project" value="UniProtKB-KW"/>
</dbReference>
<dbReference type="InterPro" id="IPR014721">
    <property type="entry name" value="Ribsml_uS5_D2-typ_fold_subgr"/>
</dbReference>
<name>A0A6J6FP12_9ZZZZ</name>
<organism evidence="5">
    <name type="scientific">freshwater metagenome</name>
    <dbReference type="NCBI Taxonomy" id="449393"/>
    <lineage>
        <taxon>unclassified sequences</taxon>
        <taxon>metagenomes</taxon>
        <taxon>ecological metagenomes</taxon>
    </lineage>
</organism>
<accession>A0A6J6FP12</accession>
<evidence type="ECO:0000256" key="2">
    <source>
        <dbReference type="ARBA" id="ARBA00022777"/>
    </source>
</evidence>